<reference evidence="2" key="1">
    <citation type="submission" date="2021-11" db="EMBL/GenBank/DDBJ databases">
        <title>Purpureocillium_takamizusanense_genome.</title>
        <authorList>
            <person name="Nguyen N.-H."/>
        </authorList>
    </citation>
    <scope>NUCLEOTIDE SEQUENCE</scope>
    <source>
        <strain evidence="2">PT3</strain>
    </source>
</reference>
<dbReference type="AlphaFoldDB" id="A0A9Q8QSB9"/>
<keyword evidence="3" id="KW-1185">Reference proteome</keyword>
<gene>
    <name evidence="2" type="ORF">JDV02_010247</name>
</gene>
<proteinExistence type="predicted"/>
<accession>A0A9Q8QSB9</accession>
<feature type="region of interest" description="Disordered" evidence="1">
    <location>
        <begin position="377"/>
        <end position="397"/>
    </location>
</feature>
<name>A0A9Q8QSB9_9HYPO</name>
<dbReference type="Proteomes" id="UP000829364">
    <property type="component" value="Chromosome 12"/>
</dbReference>
<dbReference type="KEGG" id="ptkz:JDV02_010247"/>
<dbReference type="GeneID" id="72072191"/>
<evidence type="ECO:0000256" key="1">
    <source>
        <dbReference type="SAM" id="MobiDB-lite"/>
    </source>
</evidence>
<dbReference type="EMBL" id="CP086365">
    <property type="protein sequence ID" value="UNI24507.1"/>
    <property type="molecule type" value="Genomic_DNA"/>
</dbReference>
<dbReference type="OrthoDB" id="5069016at2759"/>
<protein>
    <submittedName>
        <fullName evidence="2">Uncharacterized protein</fullName>
    </submittedName>
</protein>
<feature type="compositionally biased region" description="Basic and acidic residues" evidence="1">
    <location>
        <begin position="331"/>
        <end position="344"/>
    </location>
</feature>
<feature type="region of interest" description="Disordered" evidence="1">
    <location>
        <begin position="331"/>
        <end position="350"/>
    </location>
</feature>
<sequence>MRLRDLQLWNASSLPVSRTSAVVHCLAVPPPTAVRPRNTLEPGSKVLGRIRAFLVPSAQAALCQRDPAGKQGKMAEVVGVVSAAVQLGQLCLSISSHIHGLKKSTKTLENYNRELTEVSQLSDLITKNPSLQTPEVERYTKTLLELIQQTGLATILGKQWLTRAFFLLHKQQDLNNAISAVERQKTSLLLYMDDVTLQKVQQINVNINRLIGTPERDQENTMSGTRTQIITNETGRDRILEAFPPRGQSENSTVMAHSAPSDAYRGEGRRLSVPNVDSNGVLLQINGARDSAALRRGSRANHVGNYAGPNVNQWNGARVEGAAAILPGLKDTTEHRDAKKEGPGEQRNGSTFYVEGDLVATLDIASLSGYHTNASATTVPSVNSGSNASFSSEGDVQETCQINGPSVYFRKST</sequence>
<feature type="compositionally biased region" description="Low complexity" evidence="1">
    <location>
        <begin position="381"/>
        <end position="392"/>
    </location>
</feature>
<evidence type="ECO:0000313" key="2">
    <source>
        <dbReference type="EMBL" id="UNI24507.1"/>
    </source>
</evidence>
<dbReference type="RefSeq" id="XP_047847988.1">
    <property type="nucleotide sequence ID" value="XM_047991975.1"/>
</dbReference>
<evidence type="ECO:0000313" key="3">
    <source>
        <dbReference type="Proteomes" id="UP000829364"/>
    </source>
</evidence>
<organism evidence="2 3">
    <name type="scientific">Purpureocillium takamizusanense</name>
    <dbReference type="NCBI Taxonomy" id="2060973"/>
    <lineage>
        <taxon>Eukaryota</taxon>
        <taxon>Fungi</taxon>
        <taxon>Dikarya</taxon>
        <taxon>Ascomycota</taxon>
        <taxon>Pezizomycotina</taxon>
        <taxon>Sordariomycetes</taxon>
        <taxon>Hypocreomycetidae</taxon>
        <taxon>Hypocreales</taxon>
        <taxon>Ophiocordycipitaceae</taxon>
        <taxon>Purpureocillium</taxon>
    </lineage>
</organism>